<proteinExistence type="inferred from homology"/>
<accession>A0A075MPZ0</accession>
<dbReference type="InterPro" id="IPR037523">
    <property type="entry name" value="VOC_core"/>
</dbReference>
<evidence type="ECO:0000313" key="5">
    <source>
        <dbReference type="Proteomes" id="UP000028194"/>
    </source>
</evidence>
<dbReference type="NCBIfam" id="TIGR03081">
    <property type="entry name" value="metmalonyl_epim"/>
    <property type="match status" value="1"/>
</dbReference>
<evidence type="ECO:0000256" key="1">
    <source>
        <dbReference type="ARBA" id="ARBA00009308"/>
    </source>
</evidence>
<organism evidence="4 5">
    <name type="scientific">Candidatus Nitrososphaera evergladensis SR1</name>
    <dbReference type="NCBI Taxonomy" id="1459636"/>
    <lineage>
        <taxon>Archaea</taxon>
        <taxon>Nitrososphaerota</taxon>
        <taxon>Nitrososphaeria</taxon>
        <taxon>Nitrososphaerales</taxon>
        <taxon>Nitrososphaeraceae</taxon>
        <taxon>Nitrososphaera</taxon>
    </lineage>
</organism>
<dbReference type="GO" id="GO:0046491">
    <property type="term" value="P:L-methylmalonyl-CoA metabolic process"/>
    <property type="evidence" value="ECO:0007669"/>
    <property type="project" value="TreeGrafter"/>
</dbReference>
<comment type="similarity">
    <text evidence="1">Belongs to the methylmalonyl-CoA epimerase family.</text>
</comment>
<keyword evidence="2" id="KW-0479">Metal-binding</keyword>
<keyword evidence="4" id="KW-0413">Isomerase</keyword>
<dbReference type="InterPro" id="IPR051785">
    <property type="entry name" value="MMCE/EMCE_epimerase"/>
</dbReference>
<dbReference type="InterPro" id="IPR029068">
    <property type="entry name" value="Glyas_Bleomycin-R_OHBP_Dase"/>
</dbReference>
<dbReference type="eggNOG" id="arCOG02706">
    <property type="taxonomic scope" value="Archaea"/>
</dbReference>
<evidence type="ECO:0000259" key="3">
    <source>
        <dbReference type="PROSITE" id="PS51819"/>
    </source>
</evidence>
<dbReference type="RefSeq" id="WP_148699992.1">
    <property type="nucleotide sequence ID" value="NZ_CP007174.1"/>
</dbReference>
<sequence>MRVDHIAIAVNNVDEALKNYQKILNVDHLEIETVPNEKVKVAMLMLEDTRIELMEPTSPDSPISKFLKERGEGIHHIAITADDIVKDVDRAKSQGMRMLGDLRTGSYGRRITFIHPKSLNGVLTEFCEAPPAADGHHHNNNAE</sequence>
<dbReference type="KEGG" id="nev:NTE_01107"/>
<feature type="domain" description="VOC" evidence="3">
    <location>
        <begin position="2"/>
        <end position="129"/>
    </location>
</feature>
<dbReference type="HOGENOM" id="CLU_046006_5_2_2"/>
<gene>
    <name evidence="4" type="ORF">NTE_01107</name>
</gene>
<dbReference type="InterPro" id="IPR017515">
    <property type="entry name" value="MeMalonyl-CoA_epimerase"/>
</dbReference>
<protein>
    <submittedName>
        <fullName evidence="4">Methylmalonyl-CoA epimerase</fullName>
        <ecNumber evidence="4">5.1.99.1</ecNumber>
    </submittedName>
</protein>
<dbReference type="EC" id="5.1.99.1" evidence="4"/>
<evidence type="ECO:0000256" key="2">
    <source>
        <dbReference type="ARBA" id="ARBA00022723"/>
    </source>
</evidence>
<dbReference type="CDD" id="cd07249">
    <property type="entry name" value="MMCE"/>
    <property type="match status" value="1"/>
</dbReference>
<name>A0A075MPZ0_9ARCH</name>
<dbReference type="PANTHER" id="PTHR43048">
    <property type="entry name" value="METHYLMALONYL-COA EPIMERASE"/>
    <property type="match status" value="1"/>
</dbReference>
<dbReference type="GO" id="GO:0004493">
    <property type="term" value="F:methylmalonyl-CoA epimerase activity"/>
    <property type="evidence" value="ECO:0007669"/>
    <property type="project" value="UniProtKB-EC"/>
</dbReference>
<dbReference type="SUPFAM" id="SSF54593">
    <property type="entry name" value="Glyoxalase/Bleomycin resistance protein/Dihydroxybiphenyl dioxygenase"/>
    <property type="match status" value="1"/>
</dbReference>
<dbReference type="AlphaFoldDB" id="A0A075MPZ0"/>
<dbReference type="OrthoDB" id="6161at2157"/>
<dbReference type="Proteomes" id="UP000028194">
    <property type="component" value="Chromosome"/>
</dbReference>
<reference evidence="4 5" key="1">
    <citation type="journal article" date="2014" name="PLoS ONE">
        <title>Genome Sequence of Candidatus Nitrososphaera evergladensis from Group I.1b Enriched from Everglades Soil Reveals Novel Genomic Features of the Ammonia-Oxidizing Archaea.</title>
        <authorList>
            <person name="Zhalnina K.V."/>
            <person name="Dias R."/>
            <person name="Leonard M.T."/>
            <person name="Dorr de Quadros P."/>
            <person name="Camargo F.A."/>
            <person name="Drew J.C."/>
            <person name="Farmerie W.G."/>
            <person name="Daroub S.H."/>
            <person name="Triplett E.W."/>
        </authorList>
    </citation>
    <scope>NUCLEOTIDE SEQUENCE [LARGE SCALE GENOMIC DNA]</scope>
    <source>
        <strain evidence="4 5">SR1</strain>
    </source>
</reference>
<dbReference type="GeneID" id="41596922"/>
<dbReference type="STRING" id="1459636.NTE_01107"/>
<dbReference type="Pfam" id="PF13669">
    <property type="entry name" value="Glyoxalase_4"/>
    <property type="match status" value="1"/>
</dbReference>
<keyword evidence="5" id="KW-1185">Reference proteome</keyword>
<evidence type="ECO:0000313" key="4">
    <source>
        <dbReference type="EMBL" id="AIF83180.1"/>
    </source>
</evidence>
<dbReference type="GO" id="GO:0046872">
    <property type="term" value="F:metal ion binding"/>
    <property type="evidence" value="ECO:0007669"/>
    <property type="project" value="UniProtKB-KW"/>
</dbReference>
<dbReference type="PANTHER" id="PTHR43048:SF3">
    <property type="entry name" value="METHYLMALONYL-COA EPIMERASE, MITOCHONDRIAL"/>
    <property type="match status" value="1"/>
</dbReference>
<dbReference type="Gene3D" id="3.10.180.10">
    <property type="entry name" value="2,3-Dihydroxybiphenyl 1,2-Dioxygenase, domain 1"/>
    <property type="match status" value="1"/>
</dbReference>
<dbReference type="PROSITE" id="PS51819">
    <property type="entry name" value="VOC"/>
    <property type="match status" value="1"/>
</dbReference>
<dbReference type="EMBL" id="CP007174">
    <property type="protein sequence ID" value="AIF83180.1"/>
    <property type="molecule type" value="Genomic_DNA"/>
</dbReference>